<sequence>MSPDERRKMIIRAVLPLVVEHGAAVTTAQIARTAGIGEGTIFRAFKDKNELIDACLAEVLRPDDALAMIAEIPLDQPLADRLTEAAEALSAHLARIGAIAAALQASGRQLGRRAEHQPGNSGRQQSFQTMAEAIAALFEPERDRLRLPPEQLGAVFLSLLFSRTRDNQHAPAVPELVDVFLNGAVVAK</sequence>
<dbReference type="Pfam" id="PF00440">
    <property type="entry name" value="TetR_N"/>
    <property type="match status" value="1"/>
</dbReference>
<dbReference type="EMBL" id="BSTI01000001">
    <property type="protein sequence ID" value="GLY64101.1"/>
    <property type="molecule type" value="Genomic_DNA"/>
</dbReference>
<dbReference type="RefSeq" id="WP_285485895.1">
    <property type="nucleotide sequence ID" value="NZ_BSTI01000001.1"/>
</dbReference>
<dbReference type="AlphaFoldDB" id="A0A9W6VF30"/>
<dbReference type="PRINTS" id="PR00455">
    <property type="entry name" value="HTHTETR"/>
</dbReference>
<name>A0A9W6VF30_9PSEU</name>
<gene>
    <name evidence="6" type="ORF">Atai01_07200</name>
</gene>
<feature type="DNA-binding region" description="H-T-H motif" evidence="4">
    <location>
        <begin position="26"/>
        <end position="45"/>
    </location>
</feature>
<dbReference type="GO" id="GO:0003700">
    <property type="term" value="F:DNA-binding transcription factor activity"/>
    <property type="evidence" value="ECO:0007669"/>
    <property type="project" value="TreeGrafter"/>
</dbReference>
<dbReference type="SUPFAM" id="SSF46689">
    <property type="entry name" value="Homeodomain-like"/>
    <property type="match status" value="1"/>
</dbReference>
<keyword evidence="2 4" id="KW-0238">DNA-binding</keyword>
<organism evidence="6 7">
    <name type="scientific">Amycolatopsis taiwanensis</name>
    <dbReference type="NCBI Taxonomy" id="342230"/>
    <lineage>
        <taxon>Bacteria</taxon>
        <taxon>Bacillati</taxon>
        <taxon>Actinomycetota</taxon>
        <taxon>Actinomycetes</taxon>
        <taxon>Pseudonocardiales</taxon>
        <taxon>Pseudonocardiaceae</taxon>
        <taxon>Amycolatopsis</taxon>
    </lineage>
</organism>
<evidence type="ECO:0000313" key="6">
    <source>
        <dbReference type="EMBL" id="GLY64101.1"/>
    </source>
</evidence>
<dbReference type="PANTHER" id="PTHR30055:SF234">
    <property type="entry name" value="HTH-TYPE TRANSCRIPTIONAL REGULATOR BETI"/>
    <property type="match status" value="1"/>
</dbReference>
<keyword evidence="1" id="KW-0805">Transcription regulation</keyword>
<keyword evidence="3" id="KW-0804">Transcription</keyword>
<feature type="domain" description="HTH tetR-type" evidence="5">
    <location>
        <begin position="4"/>
        <end position="63"/>
    </location>
</feature>
<reference evidence="6" key="1">
    <citation type="submission" date="2023-03" db="EMBL/GenBank/DDBJ databases">
        <title>Amycolatopsis taiwanensis NBRC 103393.</title>
        <authorList>
            <person name="Ichikawa N."/>
            <person name="Sato H."/>
            <person name="Tonouchi N."/>
        </authorList>
    </citation>
    <scope>NUCLEOTIDE SEQUENCE</scope>
    <source>
        <strain evidence="6">NBRC 103393</strain>
    </source>
</reference>
<accession>A0A9W6VF30</accession>
<dbReference type="Proteomes" id="UP001165136">
    <property type="component" value="Unassembled WGS sequence"/>
</dbReference>
<dbReference type="GO" id="GO:0000976">
    <property type="term" value="F:transcription cis-regulatory region binding"/>
    <property type="evidence" value="ECO:0007669"/>
    <property type="project" value="TreeGrafter"/>
</dbReference>
<evidence type="ECO:0000256" key="4">
    <source>
        <dbReference type="PROSITE-ProRule" id="PRU00335"/>
    </source>
</evidence>
<evidence type="ECO:0000313" key="7">
    <source>
        <dbReference type="Proteomes" id="UP001165136"/>
    </source>
</evidence>
<dbReference type="InterPro" id="IPR050109">
    <property type="entry name" value="HTH-type_TetR-like_transc_reg"/>
</dbReference>
<evidence type="ECO:0000259" key="5">
    <source>
        <dbReference type="PROSITE" id="PS50977"/>
    </source>
</evidence>
<keyword evidence="7" id="KW-1185">Reference proteome</keyword>
<dbReference type="PROSITE" id="PS50977">
    <property type="entry name" value="HTH_TETR_2"/>
    <property type="match status" value="1"/>
</dbReference>
<comment type="caution">
    <text evidence="6">The sequence shown here is derived from an EMBL/GenBank/DDBJ whole genome shotgun (WGS) entry which is preliminary data.</text>
</comment>
<evidence type="ECO:0000256" key="1">
    <source>
        <dbReference type="ARBA" id="ARBA00023015"/>
    </source>
</evidence>
<proteinExistence type="predicted"/>
<evidence type="ECO:0000256" key="2">
    <source>
        <dbReference type="ARBA" id="ARBA00023125"/>
    </source>
</evidence>
<protein>
    <submittedName>
        <fullName evidence="6">TetR family transcriptional regulator</fullName>
    </submittedName>
</protein>
<dbReference type="InterPro" id="IPR009057">
    <property type="entry name" value="Homeodomain-like_sf"/>
</dbReference>
<dbReference type="PANTHER" id="PTHR30055">
    <property type="entry name" value="HTH-TYPE TRANSCRIPTIONAL REGULATOR RUTR"/>
    <property type="match status" value="1"/>
</dbReference>
<dbReference type="Gene3D" id="1.10.357.10">
    <property type="entry name" value="Tetracycline Repressor, domain 2"/>
    <property type="match status" value="1"/>
</dbReference>
<evidence type="ECO:0000256" key="3">
    <source>
        <dbReference type="ARBA" id="ARBA00023163"/>
    </source>
</evidence>
<dbReference type="InterPro" id="IPR001647">
    <property type="entry name" value="HTH_TetR"/>
</dbReference>